<dbReference type="CDD" id="cd10951">
    <property type="entry name" value="CE4_ClCDA_like"/>
    <property type="match status" value="1"/>
</dbReference>
<dbReference type="GO" id="GO:0016810">
    <property type="term" value="F:hydrolase activity, acting on carbon-nitrogen (but not peptide) bonds"/>
    <property type="evidence" value="ECO:0007669"/>
    <property type="project" value="InterPro"/>
</dbReference>
<keyword evidence="4" id="KW-0378">Hydrolase</keyword>
<keyword evidence="3" id="KW-0732">Signal</keyword>
<evidence type="ECO:0000256" key="3">
    <source>
        <dbReference type="ARBA" id="ARBA00022729"/>
    </source>
</evidence>
<dbReference type="SUPFAM" id="SSF88713">
    <property type="entry name" value="Glycoside hydrolase/deacetylase"/>
    <property type="match status" value="1"/>
</dbReference>
<keyword evidence="2" id="KW-0479">Metal-binding</keyword>
<keyword evidence="8" id="KW-1185">Reference proteome</keyword>
<dbReference type="InterPro" id="IPR002509">
    <property type="entry name" value="NODB_dom"/>
</dbReference>
<comment type="cofactor">
    <cofactor evidence="1">
        <name>Co(2+)</name>
        <dbReference type="ChEBI" id="CHEBI:48828"/>
    </cofactor>
</comment>
<dbReference type="Pfam" id="PF01522">
    <property type="entry name" value="Polysacc_deac_1"/>
    <property type="match status" value="1"/>
</dbReference>
<gene>
    <name evidence="7" type="ORF">THASP1DRAFT_14849</name>
</gene>
<evidence type="ECO:0000313" key="8">
    <source>
        <dbReference type="Proteomes" id="UP000271241"/>
    </source>
</evidence>
<evidence type="ECO:0000256" key="1">
    <source>
        <dbReference type="ARBA" id="ARBA00001941"/>
    </source>
</evidence>
<dbReference type="PROSITE" id="PS51677">
    <property type="entry name" value="NODB"/>
    <property type="match status" value="1"/>
</dbReference>
<dbReference type="PANTHER" id="PTHR46471">
    <property type="entry name" value="CHITIN DEACETYLASE"/>
    <property type="match status" value="1"/>
</dbReference>
<evidence type="ECO:0000313" key="7">
    <source>
        <dbReference type="EMBL" id="RKP08984.1"/>
    </source>
</evidence>
<evidence type="ECO:0000259" key="6">
    <source>
        <dbReference type="PROSITE" id="PS51677"/>
    </source>
</evidence>
<keyword evidence="5" id="KW-0119">Carbohydrate metabolism</keyword>
<proteinExistence type="predicted"/>
<dbReference type="AlphaFoldDB" id="A0A4P9XS77"/>
<sequence>MSALLHAQPLSVPTNKLRRRDGPAPGVVVYKCTVPETFALTFDDGPGEYADELLNTLDRLGAKATFFVNGNNAGSLDDPELADRVLRTYNAGHQIASHTYSHADLTTIGPDQIRSEMTQLDDQLKRIIGVRPTYMRPPYGSFDDQMLGIMSELGYRVISWDIDTNDWQHPDDPSASLSVIQSEVKNASENGNNIALAHETIQTTVSTFTEAAVADIRSKGYRLTTISECLGDPSGAYRD</sequence>
<dbReference type="OrthoDB" id="407355at2759"/>
<dbReference type="Gene3D" id="3.20.20.370">
    <property type="entry name" value="Glycoside hydrolase/deacetylase"/>
    <property type="match status" value="1"/>
</dbReference>
<name>A0A4P9XS77_9FUNG</name>
<evidence type="ECO:0000256" key="4">
    <source>
        <dbReference type="ARBA" id="ARBA00022801"/>
    </source>
</evidence>
<accession>A0A4P9XS77</accession>
<dbReference type="Proteomes" id="UP000271241">
    <property type="component" value="Unassembled WGS sequence"/>
</dbReference>
<dbReference type="GO" id="GO:0005975">
    <property type="term" value="P:carbohydrate metabolic process"/>
    <property type="evidence" value="ECO:0007669"/>
    <property type="project" value="InterPro"/>
</dbReference>
<feature type="domain" description="NodB homology" evidence="6">
    <location>
        <begin position="36"/>
        <end position="224"/>
    </location>
</feature>
<protein>
    <submittedName>
        <fullName evidence="7">Carbohydrate esterase family 4 protein</fullName>
    </submittedName>
</protein>
<evidence type="ECO:0000256" key="2">
    <source>
        <dbReference type="ARBA" id="ARBA00022723"/>
    </source>
</evidence>
<dbReference type="InterPro" id="IPR011330">
    <property type="entry name" value="Glyco_hydro/deAcase_b/a-brl"/>
</dbReference>
<dbReference type="PANTHER" id="PTHR46471:SF2">
    <property type="entry name" value="CHITIN DEACETYLASE-RELATED"/>
    <property type="match status" value="1"/>
</dbReference>
<reference evidence="8" key="1">
    <citation type="journal article" date="2018" name="Nat. Microbiol.">
        <title>Leveraging single-cell genomics to expand the fungal tree of life.</title>
        <authorList>
            <person name="Ahrendt S.R."/>
            <person name="Quandt C.A."/>
            <person name="Ciobanu D."/>
            <person name="Clum A."/>
            <person name="Salamov A."/>
            <person name="Andreopoulos B."/>
            <person name="Cheng J.F."/>
            <person name="Woyke T."/>
            <person name="Pelin A."/>
            <person name="Henrissat B."/>
            <person name="Reynolds N.K."/>
            <person name="Benny G.L."/>
            <person name="Smith M.E."/>
            <person name="James T.Y."/>
            <person name="Grigoriev I.V."/>
        </authorList>
    </citation>
    <scope>NUCLEOTIDE SEQUENCE [LARGE SCALE GENOMIC DNA]</scope>
    <source>
        <strain evidence="8">RSA 1356</strain>
    </source>
</reference>
<dbReference type="EMBL" id="KZ992552">
    <property type="protein sequence ID" value="RKP08984.1"/>
    <property type="molecule type" value="Genomic_DNA"/>
</dbReference>
<dbReference type="GO" id="GO:0046872">
    <property type="term" value="F:metal ion binding"/>
    <property type="evidence" value="ECO:0007669"/>
    <property type="project" value="UniProtKB-KW"/>
</dbReference>
<dbReference type="STRING" id="78915.A0A4P9XS77"/>
<evidence type="ECO:0000256" key="5">
    <source>
        <dbReference type="ARBA" id="ARBA00023277"/>
    </source>
</evidence>
<organism evidence="7 8">
    <name type="scientific">Thamnocephalis sphaerospora</name>
    <dbReference type="NCBI Taxonomy" id="78915"/>
    <lineage>
        <taxon>Eukaryota</taxon>
        <taxon>Fungi</taxon>
        <taxon>Fungi incertae sedis</taxon>
        <taxon>Zoopagomycota</taxon>
        <taxon>Zoopagomycotina</taxon>
        <taxon>Zoopagomycetes</taxon>
        <taxon>Zoopagales</taxon>
        <taxon>Sigmoideomycetaceae</taxon>
        <taxon>Thamnocephalis</taxon>
    </lineage>
</organism>